<keyword evidence="7 13" id="KW-0819">tRNA processing</keyword>
<evidence type="ECO:0000256" key="5">
    <source>
        <dbReference type="ARBA" id="ARBA00022490"/>
    </source>
</evidence>
<dbReference type="InterPro" id="IPR005145">
    <property type="entry name" value="Sua5_C"/>
</dbReference>
<keyword evidence="17" id="KW-1185">Reference proteome</keyword>
<feature type="binding site" evidence="14">
    <location>
        <position position="134"/>
    </location>
    <ligand>
        <name>L-threonine</name>
        <dbReference type="ChEBI" id="CHEBI:57926"/>
    </ligand>
</feature>
<dbReference type="GO" id="GO:0005737">
    <property type="term" value="C:cytoplasm"/>
    <property type="evidence" value="ECO:0007669"/>
    <property type="project" value="UniProtKB-SubCell"/>
</dbReference>
<comment type="caution">
    <text evidence="16">The sequence shown here is derived from an EMBL/GenBank/DDBJ whole genome shotgun (WGS) entry which is preliminary data.</text>
</comment>
<dbReference type="Gene3D" id="3.90.870.10">
    <property type="entry name" value="DHBP synthase"/>
    <property type="match status" value="1"/>
</dbReference>
<comment type="function">
    <text evidence="13">Required for the formation of a threonylcarbamoyl group on adenosine at position 37 (t(6)A37) in tRNAs that read codons beginning with adenine.</text>
</comment>
<keyword evidence="10 13" id="KW-0067">ATP-binding</keyword>
<evidence type="ECO:0000313" key="17">
    <source>
        <dbReference type="Proteomes" id="UP000290204"/>
    </source>
</evidence>
<feature type="binding site" evidence="14">
    <location>
        <position position="136"/>
    </location>
    <ligand>
        <name>ATP</name>
        <dbReference type="ChEBI" id="CHEBI:30616"/>
    </ligand>
</feature>
<dbReference type="Pfam" id="PF03481">
    <property type="entry name" value="Sua5_C"/>
    <property type="match status" value="1"/>
</dbReference>
<dbReference type="InterPro" id="IPR050156">
    <property type="entry name" value="TC-AMP_synthase_SUA5"/>
</dbReference>
<dbReference type="GO" id="GO:0005524">
    <property type="term" value="F:ATP binding"/>
    <property type="evidence" value="ECO:0007669"/>
    <property type="project" value="UniProtKB-UniRule"/>
</dbReference>
<dbReference type="GO" id="GO:0003725">
    <property type="term" value="F:double-stranded RNA binding"/>
    <property type="evidence" value="ECO:0007669"/>
    <property type="project" value="UniProtKB-UniRule"/>
</dbReference>
<gene>
    <name evidence="16" type="ORF">ESA94_02110</name>
</gene>
<dbReference type="PROSITE" id="PS51163">
    <property type="entry name" value="YRDC"/>
    <property type="match status" value="1"/>
</dbReference>
<evidence type="ECO:0000256" key="6">
    <source>
        <dbReference type="ARBA" id="ARBA00022679"/>
    </source>
</evidence>
<evidence type="ECO:0000256" key="8">
    <source>
        <dbReference type="ARBA" id="ARBA00022695"/>
    </source>
</evidence>
<dbReference type="GO" id="GO:0008033">
    <property type="term" value="P:tRNA processing"/>
    <property type="evidence" value="ECO:0007669"/>
    <property type="project" value="UniProtKB-KW"/>
</dbReference>
<evidence type="ECO:0000256" key="11">
    <source>
        <dbReference type="ARBA" id="ARBA00029774"/>
    </source>
</evidence>
<dbReference type="EMBL" id="SDHW01000001">
    <property type="protein sequence ID" value="RXK61831.1"/>
    <property type="molecule type" value="Genomic_DNA"/>
</dbReference>
<dbReference type="Proteomes" id="UP000290204">
    <property type="component" value="Unassembled WGS sequence"/>
</dbReference>
<dbReference type="Gene3D" id="3.40.50.11030">
    <property type="entry name" value="Threonylcarbamoyl-AMP synthase, C-terminal domain"/>
    <property type="match status" value="1"/>
</dbReference>
<dbReference type="InterPro" id="IPR006070">
    <property type="entry name" value="Sua5-like_dom"/>
</dbReference>
<keyword evidence="5 13" id="KW-0963">Cytoplasm</keyword>
<dbReference type="InterPro" id="IPR038385">
    <property type="entry name" value="Sua5/YwlC_C"/>
</dbReference>
<dbReference type="GO" id="GO:0000049">
    <property type="term" value="F:tRNA binding"/>
    <property type="evidence" value="ECO:0007669"/>
    <property type="project" value="TreeGrafter"/>
</dbReference>
<reference evidence="16 17" key="1">
    <citation type="submission" date="2019-01" db="EMBL/GenBank/DDBJ databases">
        <title>Lacibacter sp. strain TTM-7.</title>
        <authorList>
            <person name="Chen W.-M."/>
        </authorList>
    </citation>
    <scope>NUCLEOTIDE SEQUENCE [LARGE SCALE GENOMIC DNA]</scope>
    <source>
        <strain evidence="16 17">TTM-7</strain>
    </source>
</reference>
<keyword evidence="6 13" id="KW-0808">Transferase</keyword>
<feature type="domain" description="YrdC-like" evidence="15">
    <location>
        <begin position="6"/>
        <end position="193"/>
    </location>
</feature>
<evidence type="ECO:0000256" key="7">
    <source>
        <dbReference type="ARBA" id="ARBA00022694"/>
    </source>
</evidence>
<evidence type="ECO:0000256" key="1">
    <source>
        <dbReference type="ARBA" id="ARBA00004496"/>
    </source>
</evidence>
<keyword evidence="9 13" id="KW-0547">Nucleotide-binding</keyword>
<evidence type="ECO:0000256" key="13">
    <source>
        <dbReference type="PIRNR" id="PIRNR004930"/>
    </source>
</evidence>
<dbReference type="AlphaFoldDB" id="A0A4Q1CMB4"/>
<evidence type="ECO:0000256" key="12">
    <source>
        <dbReference type="ARBA" id="ARBA00048366"/>
    </source>
</evidence>
<dbReference type="PANTHER" id="PTHR17490:SF16">
    <property type="entry name" value="THREONYLCARBAMOYL-AMP SYNTHASE"/>
    <property type="match status" value="1"/>
</dbReference>
<feature type="binding site" evidence="14">
    <location>
        <position position="28"/>
    </location>
    <ligand>
        <name>L-threonine</name>
        <dbReference type="ChEBI" id="CHEBI:57926"/>
    </ligand>
</feature>
<feature type="binding site" evidence="14">
    <location>
        <position position="144"/>
    </location>
    <ligand>
        <name>ATP</name>
        <dbReference type="ChEBI" id="CHEBI:30616"/>
    </ligand>
</feature>
<keyword evidence="8 13" id="KW-0548">Nucleotidyltransferase</keyword>
<dbReference type="PIRSF" id="PIRSF004930">
    <property type="entry name" value="Tln_factor_SUA5"/>
    <property type="match status" value="1"/>
</dbReference>
<feature type="binding site" evidence="14">
    <location>
        <position position="60"/>
    </location>
    <ligand>
        <name>L-threonine</name>
        <dbReference type="ChEBI" id="CHEBI:57926"/>
    </ligand>
</feature>
<protein>
    <recommendedName>
        <fullName evidence="4 13">Threonylcarbamoyl-AMP synthase</fullName>
        <shortName evidence="13">TC-AMP synthase</shortName>
        <ecNumber evidence="3 13">2.7.7.87</ecNumber>
    </recommendedName>
    <alternativeName>
        <fullName evidence="11 13">L-threonylcarbamoyladenylate synthase</fullName>
    </alternativeName>
</protein>
<accession>A0A4Q1CMB4</accession>
<comment type="similarity">
    <text evidence="2 13">Belongs to the SUA5 family.</text>
</comment>
<evidence type="ECO:0000256" key="10">
    <source>
        <dbReference type="ARBA" id="ARBA00022840"/>
    </source>
</evidence>
<dbReference type="GO" id="GO:0006450">
    <property type="term" value="P:regulation of translational fidelity"/>
    <property type="evidence" value="ECO:0007669"/>
    <property type="project" value="TreeGrafter"/>
</dbReference>
<evidence type="ECO:0000259" key="15">
    <source>
        <dbReference type="PROSITE" id="PS51163"/>
    </source>
</evidence>
<feature type="binding site" evidence="14">
    <location>
        <position position="189"/>
    </location>
    <ligand>
        <name>ATP</name>
        <dbReference type="ChEBI" id="CHEBI:30616"/>
    </ligand>
</feature>
<comment type="subcellular location">
    <subcellularLocation>
        <location evidence="1 13">Cytoplasm</location>
    </subcellularLocation>
</comment>
<feature type="binding site" evidence="14">
    <location>
        <position position="55"/>
    </location>
    <ligand>
        <name>ATP</name>
        <dbReference type="ChEBI" id="CHEBI:30616"/>
    </ligand>
</feature>
<feature type="binding site" evidence="14">
    <location>
        <position position="51"/>
    </location>
    <ligand>
        <name>ATP</name>
        <dbReference type="ChEBI" id="CHEBI:30616"/>
    </ligand>
</feature>
<dbReference type="InterPro" id="IPR010923">
    <property type="entry name" value="T(6)A37_SUA5"/>
</dbReference>
<dbReference type="SUPFAM" id="SSF55821">
    <property type="entry name" value="YrdC/RibB"/>
    <property type="match status" value="1"/>
</dbReference>
<evidence type="ECO:0000256" key="3">
    <source>
        <dbReference type="ARBA" id="ARBA00012584"/>
    </source>
</evidence>
<proteinExistence type="inferred from homology"/>
<evidence type="ECO:0000313" key="16">
    <source>
        <dbReference type="EMBL" id="RXK61831.1"/>
    </source>
</evidence>
<evidence type="ECO:0000256" key="14">
    <source>
        <dbReference type="PIRSR" id="PIRSR004930-1"/>
    </source>
</evidence>
<feature type="binding site" evidence="14">
    <location>
        <position position="114"/>
    </location>
    <ligand>
        <name>L-threonine</name>
        <dbReference type="ChEBI" id="CHEBI:57926"/>
    </ligand>
</feature>
<dbReference type="FunFam" id="3.90.870.10:FF:000009">
    <property type="entry name" value="Threonylcarbamoyl-AMP synthase, putative"/>
    <property type="match status" value="1"/>
</dbReference>
<organism evidence="16 17">
    <name type="scientific">Lacibacter luteus</name>
    <dbReference type="NCBI Taxonomy" id="2508719"/>
    <lineage>
        <taxon>Bacteria</taxon>
        <taxon>Pseudomonadati</taxon>
        <taxon>Bacteroidota</taxon>
        <taxon>Chitinophagia</taxon>
        <taxon>Chitinophagales</taxon>
        <taxon>Chitinophagaceae</taxon>
        <taxon>Lacibacter</taxon>
    </lineage>
</organism>
<dbReference type="InterPro" id="IPR017945">
    <property type="entry name" value="DHBP_synth_RibB-like_a/b_dom"/>
</dbReference>
<dbReference type="NCBIfam" id="TIGR00057">
    <property type="entry name" value="L-threonylcarbamoyladenylate synthase"/>
    <property type="match status" value="1"/>
</dbReference>
<evidence type="ECO:0000256" key="9">
    <source>
        <dbReference type="ARBA" id="ARBA00022741"/>
    </source>
</evidence>
<dbReference type="RefSeq" id="WP_129129203.1">
    <property type="nucleotide sequence ID" value="NZ_SDHW01000001.1"/>
</dbReference>
<sequence>MNTETGIDITAAANYLKAGELVAIPTETVYGLAANALNEDAVLKIYAAKNRPQFNPLIMHVASFKQAKRFIKDISAEAEQLAAAFWPGPLTMLFNKEQLVPDLVTAGSKRVAIRVPNHPLTIQLLSQLDFPVAAPSANPSGYVSPTTARHVYEGLHDKIPYILDGGACNVGVESTIVGWNENDELELYRLGGVAVEEIEKVTGKKIKHHKKITDNPNAPGQLKSHYATNTPLYLGNINELLPQFAGKKIVLINFKEQHTAIAKEQQFVLSVNADAGEAAKNLFRALREADQLQADVILAELLPDEGLGRAVNDRLERAQHSMKG</sequence>
<dbReference type="PANTHER" id="PTHR17490">
    <property type="entry name" value="SUA5"/>
    <property type="match status" value="1"/>
</dbReference>
<feature type="binding site" evidence="14">
    <location>
        <position position="174"/>
    </location>
    <ligand>
        <name>L-threonine</name>
        <dbReference type="ChEBI" id="CHEBI:57926"/>
    </ligand>
</feature>
<dbReference type="OrthoDB" id="9814580at2"/>
<name>A0A4Q1CMB4_9BACT</name>
<evidence type="ECO:0000256" key="4">
    <source>
        <dbReference type="ARBA" id="ARBA00015492"/>
    </source>
</evidence>
<dbReference type="Pfam" id="PF01300">
    <property type="entry name" value="Sua5_yciO_yrdC"/>
    <property type="match status" value="1"/>
</dbReference>
<dbReference type="GO" id="GO:0061710">
    <property type="term" value="F:L-threonylcarbamoyladenylate synthase"/>
    <property type="evidence" value="ECO:0007669"/>
    <property type="project" value="UniProtKB-EC"/>
</dbReference>
<comment type="catalytic activity">
    <reaction evidence="12 13">
        <text>L-threonine + hydrogencarbonate + ATP = L-threonylcarbamoyladenylate + diphosphate + H2O</text>
        <dbReference type="Rhea" id="RHEA:36407"/>
        <dbReference type="ChEBI" id="CHEBI:15377"/>
        <dbReference type="ChEBI" id="CHEBI:17544"/>
        <dbReference type="ChEBI" id="CHEBI:30616"/>
        <dbReference type="ChEBI" id="CHEBI:33019"/>
        <dbReference type="ChEBI" id="CHEBI:57926"/>
        <dbReference type="ChEBI" id="CHEBI:73682"/>
        <dbReference type="EC" id="2.7.7.87"/>
    </reaction>
</comment>
<feature type="binding site" evidence="14">
    <location>
        <position position="226"/>
    </location>
    <ligand>
        <name>ATP</name>
        <dbReference type="ChEBI" id="CHEBI:30616"/>
    </ligand>
</feature>
<evidence type="ECO:0000256" key="2">
    <source>
        <dbReference type="ARBA" id="ARBA00007663"/>
    </source>
</evidence>
<dbReference type="EC" id="2.7.7.87" evidence="3 13"/>